<dbReference type="EMBL" id="HBIJ01014869">
    <property type="protein sequence ID" value="CAE0369214.1"/>
    <property type="molecule type" value="Transcribed_RNA"/>
</dbReference>
<evidence type="ECO:0000256" key="1">
    <source>
        <dbReference type="SAM" id="SignalP"/>
    </source>
</evidence>
<keyword evidence="1" id="KW-0732">Signal</keyword>
<feature type="chain" id="PRO_5031001152" description="VOC domain-containing protein" evidence="1">
    <location>
        <begin position="25"/>
        <end position="350"/>
    </location>
</feature>
<name>A0A7S3K077_9STRA</name>
<gene>
    <name evidence="2" type="ORF">ALAG00032_LOCUS9977</name>
</gene>
<evidence type="ECO:0000313" key="2">
    <source>
        <dbReference type="EMBL" id="CAE0369214.1"/>
    </source>
</evidence>
<protein>
    <recommendedName>
        <fullName evidence="3">VOC domain-containing protein</fullName>
    </recommendedName>
</protein>
<dbReference type="AlphaFoldDB" id="A0A7S3K077"/>
<sequence>MVASNFSKMVISLCLFFLTIEVMGMSMTLSRREFSSKITHSVILTTNFLPRKIDAVLVESAQCQVLARELRIRVPNVAVTGDFFEKALGMQRVGTQLFAFGPTSLERPPSFFPGISTFDQDGGHFAIRLEEGAESTFAQSISYIQFALPNLRASKIISYGGIINEAYGVVDVLAPGNVPCRLLLGDEVRDRTMFLSLRVTDLSASLSFYQNLGFHKAPYPRARPPTNEESPFDPNPPRNSVYLTPCDDSFGILLVPTPTPFRLALGSAFKKKQDSQILMTKSVKEKEKDSLDDGDSFLSLDLLVSDESIVKESNFLYDPDGLPLRVFLQSSTIEEGRQDQQRHSPKIKRR</sequence>
<reference evidence="2" key="1">
    <citation type="submission" date="2021-01" db="EMBL/GenBank/DDBJ databases">
        <authorList>
            <person name="Corre E."/>
            <person name="Pelletier E."/>
            <person name="Niang G."/>
            <person name="Scheremetjew M."/>
            <person name="Finn R."/>
            <person name="Kale V."/>
            <person name="Holt S."/>
            <person name="Cochrane G."/>
            <person name="Meng A."/>
            <person name="Brown T."/>
            <person name="Cohen L."/>
        </authorList>
    </citation>
    <scope>NUCLEOTIDE SEQUENCE</scope>
    <source>
        <strain evidence="2">CCMP1510</strain>
    </source>
</reference>
<feature type="signal peptide" evidence="1">
    <location>
        <begin position="1"/>
        <end position="24"/>
    </location>
</feature>
<evidence type="ECO:0008006" key="3">
    <source>
        <dbReference type="Google" id="ProtNLM"/>
    </source>
</evidence>
<proteinExistence type="predicted"/>
<accession>A0A7S3K077</accession>
<organism evidence="2">
    <name type="scientific">Aureoumbra lagunensis</name>
    <dbReference type="NCBI Taxonomy" id="44058"/>
    <lineage>
        <taxon>Eukaryota</taxon>
        <taxon>Sar</taxon>
        <taxon>Stramenopiles</taxon>
        <taxon>Ochrophyta</taxon>
        <taxon>Pelagophyceae</taxon>
        <taxon>Pelagomonadales</taxon>
        <taxon>Aureoumbra</taxon>
    </lineage>
</organism>